<evidence type="ECO:0000256" key="2">
    <source>
        <dbReference type="ARBA" id="ARBA00022898"/>
    </source>
</evidence>
<dbReference type="Pfam" id="PF00392">
    <property type="entry name" value="GntR"/>
    <property type="match status" value="1"/>
</dbReference>
<dbReference type="PRINTS" id="PR00035">
    <property type="entry name" value="HTHGNTR"/>
</dbReference>
<comment type="caution">
    <text evidence="7">The sequence shown here is derived from an EMBL/GenBank/DDBJ whole genome shotgun (WGS) entry which is preliminary data.</text>
</comment>
<dbReference type="AlphaFoldDB" id="A0A7Z1AUS3"/>
<dbReference type="OrthoDB" id="199743at2"/>
<dbReference type="InterPro" id="IPR036388">
    <property type="entry name" value="WH-like_DNA-bd_sf"/>
</dbReference>
<dbReference type="InterPro" id="IPR004839">
    <property type="entry name" value="Aminotransferase_I/II_large"/>
</dbReference>
<keyword evidence="4" id="KW-0238">DNA-binding</keyword>
<dbReference type="InterPro" id="IPR015421">
    <property type="entry name" value="PyrdxlP-dep_Trfase_major"/>
</dbReference>
<keyword evidence="8" id="KW-1185">Reference proteome</keyword>
<dbReference type="PANTHER" id="PTHR46577">
    <property type="entry name" value="HTH-TYPE TRANSCRIPTIONAL REGULATORY PROTEIN GABR"/>
    <property type="match status" value="1"/>
</dbReference>
<dbReference type="PANTHER" id="PTHR46577:SF1">
    <property type="entry name" value="HTH-TYPE TRANSCRIPTIONAL REGULATORY PROTEIN GABR"/>
    <property type="match status" value="1"/>
</dbReference>
<dbReference type="CDD" id="cd07377">
    <property type="entry name" value="WHTH_GntR"/>
    <property type="match status" value="1"/>
</dbReference>
<dbReference type="InterPro" id="IPR000524">
    <property type="entry name" value="Tscrpt_reg_HTH_GntR"/>
</dbReference>
<dbReference type="PROSITE" id="PS50949">
    <property type="entry name" value="HTH_GNTR"/>
    <property type="match status" value="1"/>
</dbReference>
<feature type="domain" description="HTH gntR-type" evidence="6">
    <location>
        <begin position="25"/>
        <end position="93"/>
    </location>
</feature>
<dbReference type="Proteomes" id="UP000185696">
    <property type="component" value="Unassembled WGS sequence"/>
</dbReference>
<evidence type="ECO:0000256" key="3">
    <source>
        <dbReference type="ARBA" id="ARBA00023015"/>
    </source>
</evidence>
<evidence type="ECO:0000256" key="4">
    <source>
        <dbReference type="ARBA" id="ARBA00023125"/>
    </source>
</evidence>
<organism evidence="7 8">
    <name type="scientific">Actinophytocola xinjiangensis</name>
    <dbReference type="NCBI Taxonomy" id="485602"/>
    <lineage>
        <taxon>Bacteria</taxon>
        <taxon>Bacillati</taxon>
        <taxon>Actinomycetota</taxon>
        <taxon>Actinomycetes</taxon>
        <taxon>Pseudonocardiales</taxon>
        <taxon>Pseudonocardiaceae</taxon>
    </lineage>
</organism>
<keyword evidence="5" id="KW-0804">Transcription</keyword>
<reference evidence="7 8" key="1">
    <citation type="submission" date="2016-12" db="EMBL/GenBank/DDBJ databases">
        <title>The draft genome sequence of Actinophytocola xinjiangensis.</title>
        <authorList>
            <person name="Wang W."/>
            <person name="Yuan L."/>
        </authorList>
    </citation>
    <scope>NUCLEOTIDE SEQUENCE [LARGE SCALE GENOMIC DNA]</scope>
    <source>
        <strain evidence="7 8">CGMCC 4.4663</strain>
    </source>
</reference>
<evidence type="ECO:0000256" key="5">
    <source>
        <dbReference type="ARBA" id="ARBA00023163"/>
    </source>
</evidence>
<evidence type="ECO:0000313" key="7">
    <source>
        <dbReference type="EMBL" id="OLF04499.1"/>
    </source>
</evidence>
<dbReference type="Gene3D" id="3.40.640.10">
    <property type="entry name" value="Type I PLP-dependent aspartate aminotransferase-like (Major domain)"/>
    <property type="match status" value="1"/>
</dbReference>
<keyword evidence="3" id="KW-0805">Transcription regulation</keyword>
<dbReference type="GO" id="GO:0030170">
    <property type="term" value="F:pyridoxal phosphate binding"/>
    <property type="evidence" value="ECO:0007669"/>
    <property type="project" value="InterPro"/>
</dbReference>
<comment type="similarity">
    <text evidence="1">In the C-terminal section; belongs to the class-I pyridoxal-phosphate-dependent aminotransferase family.</text>
</comment>
<accession>A0A7Z1AUS3</accession>
<dbReference type="InterPro" id="IPR036390">
    <property type="entry name" value="WH_DNA-bd_sf"/>
</dbReference>
<dbReference type="SUPFAM" id="SSF53383">
    <property type="entry name" value="PLP-dependent transferases"/>
    <property type="match status" value="1"/>
</dbReference>
<evidence type="ECO:0000259" key="6">
    <source>
        <dbReference type="PROSITE" id="PS50949"/>
    </source>
</evidence>
<dbReference type="Pfam" id="PF00155">
    <property type="entry name" value="Aminotran_1_2"/>
    <property type="match status" value="1"/>
</dbReference>
<dbReference type="Gene3D" id="1.10.10.10">
    <property type="entry name" value="Winged helix-like DNA-binding domain superfamily/Winged helix DNA-binding domain"/>
    <property type="match status" value="1"/>
</dbReference>
<proteinExistence type="inferred from homology"/>
<keyword evidence="2" id="KW-0663">Pyridoxal phosphate</keyword>
<dbReference type="SMART" id="SM00345">
    <property type="entry name" value="HTH_GNTR"/>
    <property type="match status" value="1"/>
</dbReference>
<evidence type="ECO:0000256" key="1">
    <source>
        <dbReference type="ARBA" id="ARBA00005384"/>
    </source>
</evidence>
<dbReference type="GO" id="GO:0003677">
    <property type="term" value="F:DNA binding"/>
    <property type="evidence" value="ECO:0007669"/>
    <property type="project" value="UniProtKB-KW"/>
</dbReference>
<sequence length="480" mass="51348">MNAAGRVSARRLAQLLGRWRRHGSRQGAVDLAAGIRLLVLDGRLPAGTALPPERELATAVDVSRTMVAAALERLRADGLVVSRRGAGSWVAVPDGPVTDHGLTDGDPHVIDFARAVPSAIPGIEAAAAAALPRLVAELGGHGYYEQGHPDLRERLARRYTERGLPTGPDEILVTNGAHHGLAMALRLLVGPGDRVLIEQPTYPNAIEAVRAAHALPVPVAMTDEGWDLEGVEATLRQAAPRLAYLIIDFHNPTGHQLDVPGRERLAAALRRARTPVVVDETQLELDLRAEPVALPPLGAFAGDLVLAAGSAGKSHWGGLRIGWLRASAEVVNRLLAVRRGLDLGSPVLEQLLFAELLDADPADLVERRRELARRRDALADAVRHWCPDWTFRVPDGGLSLWCRLPEPSGTRIAAVAQNFGVRVVPGSFFAPAGGLERWLRLPYTLPVADLADAAHRLSLAAVSVAETRASITDNGLIPVT</sequence>
<dbReference type="GO" id="GO:0003700">
    <property type="term" value="F:DNA-binding transcription factor activity"/>
    <property type="evidence" value="ECO:0007669"/>
    <property type="project" value="InterPro"/>
</dbReference>
<dbReference type="InterPro" id="IPR051446">
    <property type="entry name" value="HTH_trans_reg/aminotransferase"/>
</dbReference>
<name>A0A7Z1AUS3_9PSEU</name>
<dbReference type="InterPro" id="IPR015424">
    <property type="entry name" value="PyrdxlP-dep_Trfase"/>
</dbReference>
<evidence type="ECO:0000313" key="8">
    <source>
        <dbReference type="Proteomes" id="UP000185696"/>
    </source>
</evidence>
<protein>
    <submittedName>
        <fullName evidence="7">GntR family transcriptional regulator</fullName>
    </submittedName>
</protein>
<dbReference type="SUPFAM" id="SSF46785">
    <property type="entry name" value="Winged helix' DNA-binding domain"/>
    <property type="match status" value="1"/>
</dbReference>
<gene>
    <name evidence="7" type="ORF">BLA60_40665</name>
</gene>
<dbReference type="EMBL" id="MSIF01000043">
    <property type="protein sequence ID" value="OLF04499.1"/>
    <property type="molecule type" value="Genomic_DNA"/>
</dbReference>
<dbReference type="CDD" id="cd00609">
    <property type="entry name" value="AAT_like"/>
    <property type="match status" value="1"/>
</dbReference>